<feature type="compositionally biased region" description="Low complexity" evidence="3">
    <location>
        <begin position="1112"/>
        <end position="1134"/>
    </location>
</feature>
<protein>
    <recommendedName>
        <fullName evidence="4">Polyketide synthase-like phosphopantetheine-binding domain-containing protein</fullName>
    </recommendedName>
</protein>
<dbReference type="InterPro" id="IPR036291">
    <property type="entry name" value="NAD(P)-bd_dom_sf"/>
</dbReference>
<evidence type="ECO:0000313" key="6">
    <source>
        <dbReference type="Proteomes" id="UP000053328"/>
    </source>
</evidence>
<dbReference type="InterPro" id="IPR020845">
    <property type="entry name" value="AMP-binding_CS"/>
</dbReference>
<sequence>MATTTATVTQLAESASTIPSSTLSTTNRSTAAAGRVSGTGSGSGTTAQPSSTTTTTQTSPGASRPPPSTYWTIDGLLRSHASDSEDGDRPMFAYPASGASDYEVHTVKAVDRYVDAACWWYQKQGLEAADPSLDKAPVVALLTPSCLDAIISFFALNRLGWAVLFLSTRLTAPAYVSLMDLAECTTIVAPPMYDAVIQQMRSEMQQQHHQLTALPRITDSKDNYRSAASNVDGVPSFFRAGCDLEKESKKVAWIIHSSGSTGFPKPIFITNYGCLANFQKGLGFRSFTVSPLFHSHALMEFGRAIYAKRPMYFGNHQLPVTRQNLLAALKVARPEIICAVPYVLKLLAEREEGIAELAKAKVVMYGGSPCPDPLGDELVSKGVNLAGNYGATETGFIMNSFRPPGDTEWSYMRLHRPVADHVLMDEISPGIFECVALEGLPSKVATNTSDPPGAFRTKDLFKRHPDPRKSNYWKYVSRLDDRLTLVNGEKVLPIPIEGHIRKSELVTEVAVFGYQRTVPGAIVFRSERAAAMSDNEFVESIWPRVEEANSKAETFSRIPRDLVIPRPFAEAYPRTDKGTIIRAQLYEQYKDVIERAYRHFEGGASPTSSKENLHLTLDEPALQEFLLAKFRSDLGVPLESPDTDIFSAGVDSLQTTRICNIIKKELDLGEERNRDKLSQNVVYERGNVRALAQHLYNLRLGVDDSESESDSDRAEIQIMHDLIEKYSHFTPRAVVPAGGAGKPEVLTNKTVLLTGVTGGLGSILLANLLKRDDVERVYCLVRASDTVSARSRVMKALQDRELTHDLPTPFEGKIHAYPGDLSIPSLGLDAAVLAEMLSGLTHIIHSAWAVNFNLPLLSFEPQHIRGVYNLLEHVALRTSHSRPAEFYFCSSVSAASGTPKPAVVREVQVADLSHAQRMGYGRSKLVAERITDAAAKSAGCVARVLRIGQLAGDTMRAVWNDTEAIALMIRSALPSSAGCLPRLKERPSWLPVDKAAEVIEQLALRSSSASFSSNHTVHGVGVGGRDGGSDSVSDDEADVDVVYHIVNPCTFSFEEDLLPMLQASGAMPEFEIVDPQTWLDRLRESDGDVERNPSRKLIGYWEGKYGGDARSSKSMKTTMTTMTTDETMSRTETSNADSRADENSGLTFDTTRTVQRSSVLQGVKDPVSDGLMKRIVEVWMKKWKDSRAGGDRAEVRA</sequence>
<dbReference type="SMART" id="SM00823">
    <property type="entry name" value="PKS_PP"/>
    <property type="match status" value="1"/>
</dbReference>
<feature type="compositionally biased region" description="Polar residues" evidence="3">
    <location>
        <begin position="1"/>
        <end position="28"/>
    </location>
</feature>
<dbReference type="InterPro" id="IPR006162">
    <property type="entry name" value="Ppantetheine_attach_site"/>
</dbReference>
<dbReference type="Pfam" id="PF00501">
    <property type="entry name" value="AMP-binding"/>
    <property type="match status" value="1"/>
</dbReference>
<accession>A0A0D2BGK2</accession>
<dbReference type="RefSeq" id="XP_016238334.1">
    <property type="nucleotide sequence ID" value="XM_016376764.1"/>
</dbReference>
<keyword evidence="1" id="KW-0596">Phosphopantetheine</keyword>
<dbReference type="STRING" id="91928.A0A0D2BGK2"/>
<dbReference type="InterPro" id="IPR009081">
    <property type="entry name" value="PP-bd_ACP"/>
</dbReference>
<evidence type="ECO:0000256" key="3">
    <source>
        <dbReference type="SAM" id="MobiDB-lite"/>
    </source>
</evidence>
<evidence type="ECO:0000256" key="2">
    <source>
        <dbReference type="ARBA" id="ARBA00022553"/>
    </source>
</evidence>
<dbReference type="InterPro" id="IPR042099">
    <property type="entry name" value="ANL_N_sf"/>
</dbReference>
<dbReference type="Proteomes" id="UP000053328">
    <property type="component" value="Unassembled WGS sequence"/>
</dbReference>
<proteinExistence type="predicted"/>
<feature type="domain" description="Polyketide synthase-like phosphopantetheine-binding" evidence="4">
    <location>
        <begin position="623"/>
        <end position="699"/>
    </location>
</feature>
<dbReference type="OrthoDB" id="429813at2759"/>
<keyword evidence="6" id="KW-1185">Reference proteome</keyword>
<dbReference type="InterPro" id="IPR051414">
    <property type="entry name" value="Adenylate-forming_Reductase"/>
</dbReference>
<dbReference type="HOGENOM" id="CLU_002220_2_1_1"/>
<evidence type="ECO:0000256" key="1">
    <source>
        <dbReference type="ARBA" id="ARBA00022450"/>
    </source>
</evidence>
<keyword evidence="2" id="KW-0597">Phosphoprotein</keyword>
<organism evidence="5 6">
    <name type="scientific">Exophiala spinifera</name>
    <dbReference type="NCBI Taxonomy" id="91928"/>
    <lineage>
        <taxon>Eukaryota</taxon>
        <taxon>Fungi</taxon>
        <taxon>Dikarya</taxon>
        <taxon>Ascomycota</taxon>
        <taxon>Pezizomycotina</taxon>
        <taxon>Eurotiomycetes</taxon>
        <taxon>Chaetothyriomycetidae</taxon>
        <taxon>Chaetothyriales</taxon>
        <taxon>Herpotrichiellaceae</taxon>
        <taxon>Exophiala</taxon>
    </lineage>
</organism>
<feature type="region of interest" description="Disordered" evidence="3">
    <location>
        <begin position="1"/>
        <end position="69"/>
    </location>
</feature>
<feature type="compositionally biased region" description="Polar residues" evidence="3">
    <location>
        <begin position="1144"/>
        <end position="1157"/>
    </location>
</feature>
<feature type="compositionally biased region" description="Low complexity" evidence="3">
    <location>
        <begin position="44"/>
        <end position="62"/>
    </location>
</feature>
<dbReference type="InterPro" id="IPR036736">
    <property type="entry name" value="ACP-like_sf"/>
</dbReference>
<dbReference type="InterPro" id="IPR000873">
    <property type="entry name" value="AMP-dep_synth/lig_dom"/>
</dbReference>
<dbReference type="SUPFAM" id="SSF56801">
    <property type="entry name" value="Acetyl-CoA synthetase-like"/>
    <property type="match status" value="1"/>
</dbReference>
<dbReference type="AlphaFoldDB" id="A0A0D2BGK2"/>
<evidence type="ECO:0000313" key="5">
    <source>
        <dbReference type="EMBL" id="KIW18118.1"/>
    </source>
</evidence>
<name>A0A0D2BGK2_9EURO</name>
<dbReference type="Gene3D" id="3.40.50.720">
    <property type="entry name" value="NAD(P)-binding Rossmann-like Domain"/>
    <property type="match status" value="1"/>
</dbReference>
<dbReference type="Pfam" id="PF00550">
    <property type="entry name" value="PP-binding"/>
    <property type="match status" value="1"/>
</dbReference>
<dbReference type="InterPro" id="IPR020806">
    <property type="entry name" value="PKS_PP-bd"/>
</dbReference>
<evidence type="ECO:0000259" key="4">
    <source>
        <dbReference type="SMART" id="SM00823"/>
    </source>
</evidence>
<gene>
    <name evidence="5" type="ORF">PV08_02406</name>
</gene>
<dbReference type="Pfam" id="PF07993">
    <property type="entry name" value="NAD_binding_4"/>
    <property type="match status" value="1"/>
</dbReference>
<dbReference type="EMBL" id="KN847493">
    <property type="protein sequence ID" value="KIW18118.1"/>
    <property type="molecule type" value="Genomic_DNA"/>
</dbReference>
<dbReference type="PANTHER" id="PTHR43439">
    <property type="entry name" value="PHENYLACETATE-COENZYME A LIGASE"/>
    <property type="match status" value="1"/>
</dbReference>
<dbReference type="PANTHER" id="PTHR43439:SF2">
    <property type="entry name" value="ENZYME, PUTATIVE (JCVI)-RELATED"/>
    <property type="match status" value="1"/>
</dbReference>
<dbReference type="PROSITE" id="PS00455">
    <property type="entry name" value="AMP_BINDING"/>
    <property type="match status" value="1"/>
</dbReference>
<dbReference type="VEuPathDB" id="FungiDB:PV08_02406"/>
<dbReference type="SUPFAM" id="SSF47336">
    <property type="entry name" value="ACP-like"/>
    <property type="match status" value="1"/>
</dbReference>
<reference evidence="5 6" key="1">
    <citation type="submission" date="2015-01" db="EMBL/GenBank/DDBJ databases">
        <title>The Genome Sequence of Exophiala spinifera CBS89968.</title>
        <authorList>
            <consortium name="The Broad Institute Genomics Platform"/>
            <person name="Cuomo C."/>
            <person name="de Hoog S."/>
            <person name="Gorbushina A."/>
            <person name="Stielow B."/>
            <person name="Teixiera M."/>
            <person name="Abouelleil A."/>
            <person name="Chapman S.B."/>
            <person name="Priest M."/>
            <person name="Young S.K."/>
            <person name="Wortman J."/>
            <person name="Nusbaum C."/>
            <person name="Birren B."/>
        </authorList>
    </citation>
    <scope>NUCLEOTIDE SEQUENCE [LARGE SCALE GENOMIC DNA]</scope>
    <source>
        <strain evidence="5 6">CBS 89968</strain>
    </source>
</reference>
<dbReference type="InterPro" id="IPR013120">
    <property type="entry name" value="FAR_NAD-bd"/>
</dbReference>
<dbReference type="SUPFAM" id="SSF51735">
    <property type="entry name" value="NAD(P)-binding Rossmann-fold domains"/>
    <property type="match status" value="1"/>
</dbReference>
<dbReference type="GO" id="GO:0031177">
    <property type="term" value="F:phosphopantetheine binding"/>
    <property type="evidence" value="ECO:0007669"/>
    <property type="project" value="InterPro"/>
</dbReference>
<dbReference type="Pfam" id="PF23562">
    <property type="entry name" value="AMP-binding_C_3"/>
    <property type="match status" value="1"/>
</dbReference>
<dbReference type="Gene3D" id="3.40.50.12780">
    <property type="entry name" value="N-terminal domain of ligase-like"/>
    <property type="match status" value="1"/>
</dbReference>
<feature type="region of interest" description="Disordered" evidence="3">
    <location>
        <begin position="1109"/>
        <end position="1157"/>
    </location>
</feature>
<dbReference type="GeneID" id="27329489"/>
<dbReference type="PROSITE" id="PS00012">
    <property type="entry name" value="PHOSPHOPANTETHEINE"/>
    <property type="match status" value="1"/>
</dbReference>